<comment type="caution">
    <text evidence="1">The sequence shown here is derived from an EMBL/GenBank/DDBJ whole genome shotgun (WGS) entry which is preliminary data.</text>
</comment>
<dbReference type="InterPro" id="IPR058512">
    <property type="entry name" value="DUF8199"/>
</dbReference>
<proteinExistence type="predicted"/>
<sequence length="129" mass="14281">MIKKQGALLLALLYTITVAGFALNLHYCGSHVADVQINAPAIPCSTNMAKSKMNCCKDSKLDVKVKDDHQKESTSFFSRLFAFDLPKFPLADFLLSAQQSVLEKLFDRGPPDIPSEGIAVFLKNCIFRI</sequence>
<protein>
    <submittedName>
        <fullName evidence="1">Uncharacterized protein</fullName>
    </submittedName>
</protein>
<organism evidence="1 2">
    <name type="scientific">Mucilaginibacter gilvus</name>
    <dbReference type="NCBI Taxonomy" id="2305909"/>
    <lineage>
        <taxon>Bacteria</taxon>
        <taxon>Pseudomonadati</taxon>
        <taxon>Bacteroidota</taxon>
        <taxon>Sphingobacteriia</taxon>
        <taxon>Sphingobacteriales</taxon>
        <taxon>Sphingobacteriaceae</taxon>
        <taxon>Mucilaginibacter</taxon>
    </lineage>
</organism>
<evidence type="ECO:0000313" key="2">
    <source>
        <dbReference type="Proteomes" id="UP000286701"/>
    </source>
</evidence>
<dbReference type="InterPro" id="IPR058060">
    <property type="entry name" value="HYC_CC_PP"/>
</dbReference>
<name>A0A3S4YIG0_9SPHI</name>
<gene>
    <name evidence="1" type="ORF">EPL05_05720</name>
</gene>
<dbReference type="RefSeq" id="WP_128532972.1">
    <property type="nucleotide sequence ID" value="NZ_SBIW01000002.1"/>
</dbReference>
<reference evidence="1 2" key="1">
    <citation type="submission" date="2019-01" db="EMBL/GenBank/DDBJ databases">
        <title>Mucilaginibacter antarcticum sp. nov., isolated from antarctic soil.</title>
        <authorList>
            <person name="Yan Y.-Q."/>
            <person name="Du Z.-J."/>
        </authorList>
    </citation>
    <scope>NUCLEOTIDE SEQUENCE [LARGE SCALE GENOMIC DNA]</scope>
    <source>
        <strain evidence="1 2">F01003</strain>
    </source>
</reference>
<dbReference type="Pfam" id="PF26622">
    <property type="entry name" value="DUF8199"/>
    <property type="match status" value="1"/>
</dbReference>
<dbReference type="EMBL" id="SBIW01000002">
    <property type="protein sequence ID" value="RWY55869.1"/>
    <property type="molecule type" value="Genomic_DNA"/>
</dbReference>
<dbReference type="Proteomes" id="UP000286701">
    <property type="component" value="Unassembled WGS sequence"/>
</dbReference>
<dbReference type="AlphaFoldDB" id="A0A3S4YIG0"/>
<dbReference type="NCBIfam" id="NF047658">
    <property type="entry name" value="HYC_CC_PP"/>
    <property type="match status" value="1"/>
</dbReference>
<accession>A0A3S4YIG0</accession>
<dbReference type="OrthoDB" id="795045at2"/>
<evidence type="ECO:0000313" key="1">
    <source>
        <dbReference type="EMBL" id="RWY55869.1"/>
    </source>
</evidence>
<keyword evidence="2" id="KW-1185">Reference proteome</keyword>